<proteinExistence type="predicted"/>
<name>A0ABD0MEJ6_CIRMR</name>
<reference evidence="1 2" key="1">
    <citation type="submission" date="2024-05" db="EMBL/GenBank/DDBJ databases">
        <title>Genome sequencing and assembly of Indian major carp, Cirrhinus mrigala (Hamilton, 1822).</title>
        <authorList>
            <person name="Mohindra V."/>
            <person name="Chowdhury L.M."/>
            <person name="Lal K."/>
            <person name="Jena J.K."/>
        </authorList>
    </citation>
    <scope>NUCLEOTIDE SEQUENCE [LARGE SCALE GENOMIC DNA]</scope>
    <source>
        <strain evidence="1">CM1030</strain>
        <tissue evidence="1">Blood</tissue>
    </source>
</reference>
<gene>
    <name evidence="1" type="ORF">M9458_056660</name>
</gene>
<dbReference type="EMBL" id="JAMKFB020000714">
    <property type="protein sequence ID" value="KAL0148045.1"/>
    <property type="molecule type" value="Genomic_DNA"/>
</dbReference>
<feature type="non-terminal residue" evidence="1">
    <location>
        <position position="55"/>
    </location>
</feature>
<evidence type="ECO:0000313" key="2">
    <source>
        <dbReference type="Proteomes" id="UP001529510"/>
    </source>
</evidence>
<dbReference type="AlphaFoldDB" id="A0ABD0MEJ6"/>
<evidence type="ECO:0000313" key="1">
    <source>
        <dbReference type="EMBL" id="KAL0148045.1"/>
    </source>
</evidence>
<organism evidence="1 2">
    <name type="scientific">Cirrhinus mrigala</name>
    <name type="common">Mrigala</name>
    <dbReference type="NCBI Taxonomy" id="683832"/>
    <lineage>
        <taxon>Eukaryota</taxon>
        <taxon>Metazoa</taxon>
        <taxon>Chordata</taxon>
        <taxon>Craniata</taxon>
        <taxon>Vertebrata</taxon>
        <taxon>Euteleostomi</taxon>
        <taxon>Actinopterygii</taxon>
        <taxon>Neopterygii</taxon>
        <taxon>Teleostei</taxon>
        <taxon>Ostariophysi</taxon>
        <taxon>Cypriniformes</taxon>
        <taxon>Cyprinidae</taxon>
        <taxon>Labeoninae</taxon>
        <taxon>Labeonini</taxon>
        <taxon>Cirrhinus</taxon>
    </lineage>
</organism>
<comment type="caution">
    <text evidence="1">The sequence shown here is derived from an EMBL/GenBank/DDBJ whole genome shotgun (WGS) entry which is preliminary data.</text>
</comment>
<protein>
    <submittedName>
        <fullName evidence="1">Uncharacterized protein</fullName>
    </submittedName>
</protein>
<accession>A0ABD0MEJ6</accession>
<sequence>MTISLVNACVYTSRSSACVSTLYTVRRSSDMETGVDRVHLCQRFIPEAAIHAISL</sequence>
<keyword evidence="2" id="KW-1185">Reference proteome</keyword>
<dbReference type="Proteomes" id="UP001529510">
    <property type="component" value="Unassembled WGS sequence"/>
</dbReference>